<protein>
    <submittedName>
        <fullName evidence="1">Uncharacterized protein</fullName>
    </submittedName>
</protein>
<dbReference type="Proteomes" id="UP001283361">
    <property type="component" value="Unassembled WGS sequence"/>
</dbReference>
<name>A0AAE1DUK0_9GAST</name>
<accession>A0AAE1DUK0</accession>
<sequence length="111" mass="12469">MTRNRKAMAYSCEAGIRQLLKNSRIVDSRFIQIGTICRTCRKRNGKCPHAVSHARGNCLHPVQNKVSVSVKGKGREAWGCKRREEGRWGGADRPFVNYTAGNRNMLKPGRG</sequence>
<comment type="caution">
    <text evidence="1">The sequence shown here is derived from an EMBL/GenBank/DDBJ whole genome shotgun (WGS) entry which is preliminary data.</text>
</comment>
<evidence type="ECO:0000313" key="1">
    <source>
        <dbReference type="EMBL" id="KAK3783272.1"/>
    </source>
</evidence>
<evidence type="ECO:0000313" key="2">
    <source>
        <dbReference type="Proteomes" id="UP001283361"/>
    </source>
</evidence>
<keyword evidence="2" id="KW-1185">Reference proteome</keyword>
<dbReference type="AlphaFoldDB" id="A0AAE1DUK0"/>
<proteinExistence type="predicted"/>
<gene>
    <name evidence="1" type="ORF">RRG08_047727</name>
</gene>
<organism evidence="1 2">
    <name type="scientific">Elysia crispata</name>
    <name type="common">lettuce slug</name>
    <dbReference type="NCBI Taxonomy" id="231223"/>
    <lineage>
        <taxon>Eukaryota</taxon>
        <taxon>Metazoa</taxon>
        <taxon>Spiralia</taxon>
        <taxon>Lophotrochozoa</taxon>
        <taxon>Mollusca</taxon>
        <taxon>Gastropoda</taxon>
        <taxon>Heterobranchia</taxon>
        <taxon>Euthyneura</taxon>
        <taxon>Panpulmonata</taxon>
        <taxon>Sacoglossa</taxon>
        <taxon>Placobranchoidea</taxon>
        <taxon>Plakobranchidae</taxon>
        <taxon>Elysia</taxon>
    </lineage>
</organism>
<dbReference type="EMBL" id="JAWDGP010002431">
    <property type="protein sequence ID" value="KAK3783272.1"/>
    <property type="molecule type" value="Genomic_DNA"/>
</dbReference>
<reference evidence="1" key="1">
    <citation type="journal article" date="2023" name="G3 (Bethesda)">
        <title>A reference genome for the long-term kleptoplast-retaining sea slug Elysia crispata morphotype clarki.</title>
        <authorList>
            <person name="Eastman K.E."/>
            <person name="Pendleton A.L."/>
            <person name="Shaikh M.A."/>
            <person name="Suttiyut T."/>
            <person name="Ogas R."/>
            <person name="Tomko P."/>
            <person name="Gavelis G."/>
            <person name="Widhalm J.R."/>
            <person name="Wisecaver J.H."/>
        </authorList>
    </citation>
    <scope>NUCLEOTIDE SEQUENCE</scope>
    <source>
        <strain evidence="1">ECLA1</strain>
    </source>
</reference>